<feature type="region of interest" description="Disordered" evidence="1">
    <location>
        <begin position="52"/>
        <end position="77"/>
    </location>
</feature>
<dbReference type="STRING" id="486041.B0CNV9"/>
<accession>B0CNV9</accession>
<feature type="transmembrane region" description="Helical" evidence="2">
    <location>
        <begin position="87"/>
        <end position="104"/>
    </location>
</feature>
<dbReference type="Proteomes" id="UP000001194">
    <property type="component" value="Unassembled WGS sequence"/>
</dbReference>
<feature type="compositionally biased region" description="Low complexity" evidence="1">
    <location>
        <begin position="52"/>
        <end position="74"/>
    </location>
</feature>
<protein>
    <submittedName>
        <fullName evidence="3">Predicted protein</fullName>
    </submittedName>
</protein>
<keyword evidence="2" id="KW-0472">Membrane</keyword>
<sequence>MVKWLSDEEECMETEELFGVKLKAYHFAELLAWVQNGGSLVKPKKGAAKDASAATSSTSKKASTSKKPAGSAKKVATSKSGSSKRKYSLNLFGLLGALVLSYYLDGLAGNLSFLAYMIALTGLSSQLALLLWMTFLIPHVLASPQSAPFPDISFQDFSDFIINNFGEKISLPTVFMMLLSMTNNTELLSLNFKQNPGPKATSWIKCLARAIIEQLGDNDAETLFSEHELSMFKNATARESNVSSLAVKLGGFSHLLGLYPYNNKQKFTGTLKHISHSSIQPALLICPNSSVCLTAGYHERTASTVNTEAMQLYLNSEQIMITGG</sequence>
<dbReference type="AlphaFoldDB" id="B0CNV9"/>
<dbReference type="RefSeq" id="XP_001874219.1">
    <property type="nucleotide sequence ID" value="XM_001874184.1"/>
</dbReference>
<feature type="transmembrane region" description="Helical" evidence="2">
    <location>
        <begin position="116"/>
        <end position="137"/>
    </location>
</feature>
<dbReference type="EMBL" id="DS547091">
    <property type="protein sequence ID" value="EDR16011.1"/>
    <property type="molecule type" value="Genomic_DNA"/>
</dbReference>
<gene>
    <name evidence="3" type="ORF">LACBIDRAFT_321136</name>
</gene>
<organism evidence="4">
    <name type="scientific">Laccaria bicolor (strain S238N-H82 / ATCC MYA-4686)</name>
    <name type="common">Bicoloured deceiver</name>
    <name type="synonym">Laccaria laccata var. bicolor</name>
    <dbReference type="NCBI Taxonomy" id="486041"/>
    <lineage>
        <taxon>Eukaryota</taxon>
        <taxon>Fungi</taxon>
        <taxon>Dikarya</taxon>
        <taxon>Basidiomycota</taxon>
        <taxon>Agaricomycotina</taxon>
        <taxon>Agaricomycetes</taxon>
        <taxon>Agaricomycetidae</taxon>
        <taxon>Agaricales</taxon>
        <taxon>Agaricineae</taxon>
        <taxon>Hydnangiaceae</taxon>
        <taxon>Laccaria</taxon>
    </lineage>
</organism>
<dbReference type="InParanoid" id="B0CNV9"/>
<keyword evidence="4" id="KW-1185">Reference proteome</keyword>
<dbReference type="GeneID" id="6069670"/>
<proteinExistence type="predicted"/>
<evidence type="ECO:0000256" key="2">
    <source>
        <dbReference type="SAM" id="Phobius"/>
    </source>
</evidence>
<reference evidence="3 4" key="1">
    <citation type="journal article" date="2008" name="Nature">
        <title>The genome of Laccaria bicolor provides insights into mycorrhizal symbiosis.</title>
        <authorList>
            <person name="Martin F."/>
            <person name="Aerts A."/>
            <person name="Ahren D."/>
            <person name="Brun A."/>
            <person name="Danchin E.G.J."/>
            <person name="Duchaussoy F."/>
            <person name="Gibon J."/>
            <person name="Kohler A."/>
            <person name="Lindquist E."/>
            <person name="Pereda V."/>
            <person name="Salamov A."/>
            <person name="Shapiro H.J."/>
            <person name="Wuyts J."/>
            <person name="Blaudez D."/>
            <person name="Buee M."/>
            <person name="Brokstein P."/>
            <person name="Canbaeck B."/>
            <person name="Cohen D."/>
            <person name="Courty P.E."/>
            <person name="Coutinho P.M."/>
            <person name="Delaruelle C."/>
            <person name="Detter J.C."/>
            <person name="Deveau A."/>
            <person name="DiFazio S."/>
            <person name="Duplessis S."/>
            <person name="Fraissinet-Tachet L."/>
            <person name="Lucic E."/>
            <person name="Frey-Klett P."/>
            <person name="Fourrey C."/>
            <person name="Feussner I."/>
            <person name="Gay G."/>
            <person name="Grimwood J."/>
            <person name="Hoegger P.J."/>
            <person name="Jain P."/>
            <person name="Kilaru S."/>
            <person name="Labbe J."/>
            <person name="Lin Y.C."/>
            <person name="Legue V."/>
            <person name="Le Tacon F."/>
            <person name="Marmeisse R."/>
            <person name="Melayah D."/>
            <person name="Montanini B."/>
            <person name="Muratet M."/>
            <person name="Nehls U."/>
            <person name="Niculita-Hirzel H."/>
            <person name="Oudot-Le Secq M.P."/>
            <person name="Peter M."/>
            <person name="Quesneville H."/>
            <person name="Rajashekar B."/>
            <person name="Reich M."/>
            <person name="Rouhier N."/>
            <person name="Schmutz J."/>
            <person name="Yin T."/>
            <person name="Chalot M."/>
            <person name="Henrissat B."/>
            <person name="Kuees U."/>
            <person name="Lucas S."/>
            <person name="Van de Peer Y."/>
            <person name="Podila G.K."/>
            <person name="Polle A."/>
            <person name="Pukkila P.J."/>
            <person name="Richardson P.M."/>
            <person name="Rouze P."/>
            <person name="Sanders I.R."/>
            <person name="Stajich J.E."/>
            <person name="Tunlid A."/>
            <person name="Tuskan G."/>
            <person name="Grigoriev I.V."/>
        </authorList>
    </citation>
    <scope>NUCLEOTIDE SEQUENCE [LARGE SCALE GENOMIC DNA]</scope>
    <source>
        <strain evidence="4">S238N-H82 / ATCC MYA-4686</strain>
    </source>
</reference>
<dbReference type="OrthoDB" id="3056036at2759"/>
<evidence type="ECO:0000256" key="1">
    <source>
        <dbReference type="SAM" id="MobiDB-lite"/>
    </source>
</evidence>
<keyword evidence="2" id="KW-0812">Transmembrane</keyword>
<dbReference type="HOGENOM" id="CLU_858066_0_0_1"/>
<name>B0CNV9_LACBS</name>
<keyword evidence="2" id="KW-1133">Transmembrane helix</keyword>
<evidence type="ECO:0000313" key="3">
    <source>
        <dbReference type="EMBL" id="EDR16011.1"/>
    </source>
</evidence>
<dbReference type="KEGG" id="lbc:LACBIDRAFT_321136"/>
<evidence type="ECO:0000313" key="4">
    <source>
        <dbReference type="Proteomes" id="UP000001194"/>
    </source>
</evidence>